<keyword evidence="2" id="KW-1185">Reference proteome</keyword>
<accession>A0A285VE10</accession>
<evidence type="ECO:0000313" key="2">
    <source>
        <dbReference type="Proteomes" id="UP000219688"/>
    </source>
</evidence>
<dbReference type="SUPFAM" id="SSF142906">
    <property type="entry name" value="YjbR-like"/>
    <property type="match status" value="1"/>
</dbReference>
<dbReference type="InterPro" id="IPR038056">
    <property type="entry name" value="YjbR-like_sf"/>
</dbReference>
<gene>
    <name evidence="1" type="ORF">SAMN05421879_101133</name>
</gene>
<dbReference type="AlphaFoldDB" id="A0A285VE10"/>
<name>A0A285VE10_9MICO</name>
<sequence>MTTDPLHAHALGKPGAWPDSPWEGDLVAKVGPGDRGKIFAFLGATTLGVKCGFGRDEADEWLDRHPADASVMAYIGRGGWNTLRTDGSIPVEELVEAIDDSYEMVVSRMPKRDRPVP</sequence>
<dbReference type="InterPro" id="IPR058532">
    <property type="entry name" value="YjbR/MT2646/Rv2570-like"/>
</dbReference>
<organism evidence="1 2">
    <name type="scientific">Ornithinimicrobium cerasi</name>
    <dbReference type="NCBI Taxonomy" id="2248773"/>
    <lineage>
        <taxon>Bacteria</taxon>
        <taxon>Bacillati</taxon>
        <taxon>Actinomycetota</taxon>
        <taxon>Actinomycetes</taxon>
        <taxon>Micrococcales</taxon>
        <taxon>Ornithinimicrobiaceae</taxon>
        <taxon>Ornithinimicrobium</taxon>
    </lineage>
</organism>
<dbReference type="Pfam" id="PF04237">
    <property type="entry name" value="YjbR"/>
    <property type="match status" value="1"/>
</dbReference>
<keyword evidence="1" id="KW-0238">DNA-binding</keyword>
<dbReference type="Proteomes" id="UP000219688">
    <property type="component" value="Unassembled WGS sequence"/>
</dbReference>
<dbReference type="GO" id="GO:0003677">
    <property type="term" value="F:DNA binding"/>
    <property type="evidence" value="ECO:0007669"/>
    <property type="project" value="UniProtKB-KW"/>
</dbReference>
<dbReference type="EMBL" id="OBQK01000001">
    <property type="protein sequence ID" value="SOC51306.1"/>
    <property type="molecule type" value="Genomic_DNA"/>
</dbReference>
<dbReference type="Gene3D" id="3.90.1150.30">
    <property type="match status" value="1"/>
</dbReference>
<dbReference type="RefSeq" id="WP_097186370.1">
    <property type="nucleotide sequence ID" value="NZ_OBQK01000001.1"/>
</dbReference>
<protein>
    <submittedName>
        <fullName evidence="1">Predicted DNA-binding protein, MmcQ/YjbR family</fullName>
    </submittedName>
</protein>
<proteinExistence type="predicted"/>
<reference evidence="2" key="1">
    <citation type="submission" date="2017-08" db="EMBL/GenBank/DDBJ databases">
        <authorList>
            <person name="Varghese N."/>
            <person name="Submissions S."/>
        </authorList>
    </citation>
    <scope>NUCLEOTIDE SEQUENCE [LARGE SCALE GENOMIC DNA]</scope>
    <source>
        <strain evidence="2">USBA17B2</strain>
    </source>
</reference>
<evidence type="ECO:0000313" key="1">
    <source>
        <dbReference type="EMBL" id="SOC51306.1"/>
    </source>
</evidence>